<feature type="region of interest" description="Disordered" evidence="1">
    <location>
        <begin position="104"/>
        <end position="123"/>
    </location>
</feature>
<dbReference type="Proteomes" id="UP001175000">
    <property type="component" value="Unassembled WGS sequence"/>
</dbReference>
<evidence type="ECO:0000313" key="2">
    <source>
        <dbReference type="EMBL" id="KAK0632718.1"/>
    </source>
</evidence>
<accession>A0AA39XEY7</accession>
<gene>
    <name evidence="2" type="ORF">B0T14DRAFT_41151</name>
</gene>
<evidence type="ECO:0000256" key="1">
    <source>
        <dbReference type="SAM" id="MobiDB-lite"/>
    </source>
</evidence>
<feature type="compositionally biased region" description="Polar residues" evidence="1">
    <location>
        <begin position="142"/>
        <end position="154"/>
    </location>
</feature>
<dbReference type="AlphaFoldDB" id="A0AA39XEY7"/>
<organism evidence="2 3">
    <name type="scientific">Immersiella caudata</name>
    <dbReference type="NCBI Taxonomy" id="314043"/>
    <lineage>
        <taxon>Eukaryota</taxon>
        <taxon>Fungi</taxon>
        <taxon>Dikarya</taxon>
        <taxon>Ascomycota</taxon>
        <taxon>Pezizomycotina</taxon>
        <taxon>Sordariomycetes</taxon>
        <taxon>Sordariomycetidae</taxon>
        <taxon>Sordariales</taxon>
        <taxon>Lasiosphaeriaceae</taxon>
        <taxon>Immersiella</taxon>
    </lineage>
</organism>
<sequence length="225" mass="24218">MRGGRHKTAKAGRRRMTFRGVRWANPGMARRCVEICQSACCFLGADVVEVQQRIRQLAEVAGGVVEAPRSQGTVSTIAGMDAGIVCECGEKTCPADPSYKYGRAGKQPTSHFSSQRAHHADVSRHARHDMYPQTGRNDMGTAASSNQGVISERSTACRPPSRLRTLPSKARPAPECIGIGLPPLSVSKDHGNWALGPRVSGLATGSQLSSQPRTGRPCAIERWPF</sequence>
<proteinExistence type="predicted"/>
<name>A0AA39XEY7_9PEZI</name>
<dbReference type="EMBL" id="JAULSU010000001">
    <property type="protein sequence ID" value="KAK0632718.1"/>
    <property type="molecule type" value="Genomic_DNA"/>
</dbReference>
<protein>
    <submittedName>
        <fullName evidence="2">Uncharacterized protein</fullName>
    </submittedName>
</protein>
<evidence type="ECO:0000313" key="3">
    <source>
        <dbReference type="Proteomes" id="UP001175000"/>
    </source>
</evidence>
<feature type="region of interest" description="Disordered" evidence="1">
    <location>
        <begin position="130"/>
        <end position="172"/>
    </location>
</feature>
<reference evidence="2" key="1">
    <citation type="submission" date="2023-06" db="EMBL/GenBank/DDBJ databases">
        <title>Genome-scale phylogeny and comparative genomics of the fungal order Sordariales.</title>
        <authorList>
            <consortium name="Lawrence Berkeley National Laboratory"/>
            <person name="Hensen N."/>
            <person name="Bonometti L."/>
            <person name="Westerberg I."/>
            <person name="Brannstrom I.O."/>
            <person name="Guillou S."/>
            <person name="Cros-Aarteil S."/>
            <person name="Calhoun S."/>
            <person name="Haridas S."/>
            <person name="Kuo A."/>
            <person name="Mondo S."/>
            <person name="Pangilinan J."/>
            <person name="Riley R."/>
            <person name="Labutti K."/>
            <person name="Andreopoulos B."/>
            <person name="Lipzen A."/>
            <person name="Chen C."/>
            <person name="Yanf M."/>
            <person name="Daum C."/>
            <person name="Ng V."/>
            <person name="Clum A."/>
            <person name="Steindorff A."/>
            <person name="Ohm R."/>
            <person name="Martin F."/>
            <person name="Silar P."/>
            <person name="Natvig D."/>
            <person name="Lalanne C."/>
            <person name="Gautier V."/>
            <person name="Ament-Velasquez S.L."/>
            <person name="Kruys A."/>
            <person name="Hutchinson M.I."/>
            <person name="Powell A.J."/>
            <person name="Barry K."/>
            <person name="Miller A.N."/>
            <person name="Grigoriev I.V."/>
            <person name="Debuchy R."/>
            <person name="Gladieux P."/>
            <person name="Thoren M.H."/>
            <person name="Johannesson H."/>
        </authorList>
    </citation>
    <scope>NUCLEOTIDE SEQUENCE</scope>
    <source>
        <strain evidence="2">CBS 606.72</strain>
    </source>
</reference>
<keyword evidence="3" id="KW-1185">Reference proteome</keyword>
<comment type="caution">
    <text evidence="2">The sequence shown here is derived from an EMBL/GenBank/DDBJ whole genome shotgun (WGS) entry which is preliminary data.</text>
</comment>